<keyword evidence="3" id="KW-1185">Reference proteome</keyword>
<evidence type="ECO:0000313" key="2">
    <source>
        <dbReference type="EMBL" id="CAE8592894.1"/>
    </source>
</evidence>
<dbReference type="OrthoDB" id="410470at2759"/>
<evidence type="ECO:0000313" key="3">
    <source>
        <dbReference type="Proteomes" id="UP000654075"/>
    </source>
</evidence>
<gene>
    <name evidence="2" type="ORF">PGLA1383_LOCUS11512</name>
</gene>
<proteinExistence type="predicted"/>
<sequence length="554" mass="59649">MFIQIASLPPGMASAGDLAADAAFQEHCREGLTDALTRGGEPANITVDSVVATSRSESSAARRLQTTSGPSLQLLRVNFRATAGGSKQKILELLGAAQQADTKAIFATSLSAGTGEWTAAGSHGLHRALVCDHDLDQHEQPSRAPSTSTKAPGGKSQPLASSPEAALAGLLLSAVHSELRLRWKGLAELQETEMDGGGIDRDTVSVDSVSNIHTYSDGFGYMIPTGWSGEPKGGGVFRSILRAPQTETDWRRTFAEHCGLEASTKLRLWWFYSRKDDEKKHSFRVLDREVLKDEELPSHVHLVSKVVPIGSDGGLAQGEEKTSGEKLAEQLFKVANDPTFKPTTDVTSAEVAAGCAGQLSQYLWESGVLRAHDEGQEVADIIVAPNLFTSWREASGVDRAVARMAQIDLFSADGSRQVFHFAGSRKIYICSAKVPRSEMRTFLDQCEEAVFTTGDQSLAEAMFMGKVPCVKPDAKVQQWKHALVAKATGTMDSVPDLGDELRKLVLDEAAREAARSFSKLHSEEVEKQMVAQLGCGPATWNATQKVLARSGMLG</sequence>
<reference evidence="2" key="1">
    <citation type="submission" date="2021-02" db="EMBL/GenBank/DDBJ databases">
        <authorList>
            <person name="Dougan E. K."/>
            <person name="Rhodes N."/>
            <person name="Thang M."/>
            <person name="Chan C."/>
        </authorList>
    </citation>
    <scope>NUCLEOTIDE SEQUENCE</scope>
</reference>
<dbReference type="EMBL" id="CAJNNV010005961">
    <property type="protein sequence ID" value="CAE8592894.1"/>
    <property type="molecule type" value="Genomic_DNA"/>
</dbReference>
<organism evidence="2 3">
    <name type="scientific">Polarella glacialis</name>
    <name type="common">Dinoflagellate</name>
    <dbReference type="NCBI Taxonomy" id="89957"/>
    <lineage>
        <taxon>Eukaryota</taxon>
        <taxon>Sar</taxon>
        <taxon>Alveolata</taxon>
        <taxon>Dinophyceae</taxon>
        <taxon>Suessiales</taxon>
        <taxon>Suessiaceae</taxon>
        <taxon>Polarella</taxon>
    </lineage>
</organism>
<dbReference type="Proteomes" id="UP000654075">
    <property type="component" value="Unassembled WGS sequence"/>
</dbReference>
<evidence type="ECO:0000256" key="1">
    <source>
        <dbReference type="SAM" id="MobiDB-lite"/>
    </source>
</evidence>
<dbReference type="AlphaFoldDB" id="A0A813E5J7"/>
<feature type="region of interest" description="Disordered" evidence="1">
    <location>
        <begin position="136"/>
        <end position="161"/>
    </location>
</feature>
<protein>
    <submittedName>
        <fullName evidence="2">Uncharacterized protein</fullName>
    </submittedName>
</protein>
<name>A0A813E5J7_POLGL</name>
<accession>A0A813E5J7</accession>
<comment type="caution">
    <text evidence="2">The sequence shown here is derived from an EMBL/GenBank/DDBJ whole genome shotgun (WGS) entry which is preliminary data.</text>
</comment>